<evidence type="ECO:0000256" key="3">
    <source>
        <dbReference type="ARBA" id="ARBA00004947"/>
    </source>
</evidence>
<keyword evidence="9 10" id="KW-0119">Carbohydrate metabolism</keyword>
<dbReference type="RefSeq" id="WP_241058768.1">
    <property type="nucleotide sequence ID" value="NZ_JAKWJU010000002.1"/>
</dbReference>
<protein>
    <recommendedName>
        <fullName evidence="6 10">UDP-glucose 4-epimerase</fullName>
        <ecNumber evidence="5 10">5.1.3.2</ecNumber>
    </recommendedName>
</protein>
<dbReference type="InterPro" id="IPR036291">
    <property type="entry name" value="NAD(P)-bd_dom_sf"/>
</dbReference>
<evidence type="ECO:0000256" key="5">
    <source>
        <dbReference type="ARBA" id="ARBA00013189"/>
    </source>
</evidence>
<evidence type="ECO:0000256" key="9">
    <source>
        <dbReference type="ARBA" id="ARBA00023277"/>
    </source>
</evidence>
<evidence type="ECO:0000256" key="4">
    <source>
        <dbReference type="ARBA" id="ARBA00007637"/>
    </source>
</evidence>
<dbReference type="Gene3D" id="3.90.25.10">
    <property type="entry name" value="UDP-galactose 4-epimerase, domain 1"/>
    <property type="match status" value="1"/>
</dbReference>
<evidence type="ECO:0000313" key="14">
    <source>
        <dbReference type="Proteomes" id="UP001166784"/>
    </source>
</evidence>
<comment type="cofactor">
    <cofactor evidence="2 10">
        <name>NAD(+)</name>
        <dbReference type="ChEBI" id="CHEBI:57540"/>
    </cofactor>
</comment>
<evidence type="ECO:0000313" key="13">
    <source>
        <dbReference type="EMBL" id="MCH6160730.1"/>
    </source>
</evidence>
<name>A0ABS9SWS9_9ACTN</name>
<sequence>MTASPRGRTPAAHSGKYLVTGGAGYVGSVVAAHLLEAGHSVVVLDDLSTGFRDAVPEGAEFVEGRVQDAARVLDSSYDGVLHFAAHSQVGESVQDPGKYWNNNVGGSIELLSAMRESGVRRLVFSSTAATYGEPESTPIHEDASEAPTNPYGASKLAVDHMISGECRAHGLAAVSLRYFNVAGAYGRYGERHDPESHLIPIVLQVAQGRREAVSVFGDDYPTPDGTCVRDYIHVADLAEAHLLAMAAMHGERGDPGAGEVPAGTHLICNLGNGNGFSVREVVETVRKVTGHPVPETAAPRREGDPAQLVASAERAVSRLGWRPTRTDLAEIVQTAWDFARSRTSREEQAAAAEGALSGGERGSGGRERGGA</sequence>
<evidence type="ECO:0000256" key="10">
    <source>
        <dbReference type="RuleBase" id="RU366046"/>
    </source>
</evidence>
<evidence type="ECO:0000256" key="2">
    <source>
        <dbReference type="ARBA" id="ARBA00001911"/>
    </source>
</evidence>
<comment type="catalytic activity">
    <reaction evidence="1 10">
        <text>UDP-alpha-D-glucose = UDP-alpha-D-galactose</text>
        <dbReference type="Rhea" id="RHEA:22168"/>
        <dbReference type="ChEBI" id="CHEBI:58885"/>
        <dbReference type="ChEBI" id="CHEBI:66914"/>
        <dbReference type="EC" id="5.1.3.2"/>
    </reaction>
</comment>
<organism evidence="13 14">
    <name type="scientific">Streptomyces marispadix</name>
    <dbReference type="NCBI Taxonomy" id="2922868"/>
    <lineage>
        <taxon>Bacteria</taxon>
        <taxon>Bacillati</taxon>
        <taxon>Actinomycetota</taxon>
        <taxon>Actinomycetes</taxon>
        <taxon>Kitasatosporales</taxon>
        <taxon>Streptomycetaceae</taxon>
        <taxon>Streptomyces</taxon>
    </lineage>
</organism>
<comment type="subunit">
    <text evidence="10">Homodimer.</text>
</comment>
<dbReference type="InterPro" id="IPR005886">
    <property type="entry name" value="UDP_G4E"/>
</dbReference>
<feature type="region of interest" description="Disordered" evidence="11">
    <location>
        <begin position="340"/>
        <end position="371"/>
    </location>
</feature>
<dbReference type="EC" id="5.1.3.2" evidence="5 10"/>
<comment type="caution">
    <text evidence="13">The sequence shown here is derived from an EMBL/GenBank/DDBJ whole genome shotgun (WGS) entry which is preliminary data.</text>
</comment>
<dbReference type="InterPro" id="IPR001509">
    <property type="entry name" value="Epimerase_deHydtase"/>
</dbReference>
<accession>A0ABS9SWS9</accession>
<evidence type="ECO:0000259" key="12">
    <source>
        <dbReference type="Pfam" id="PF01370"/>
    </source>
</evidence>
<evidence type="ECO:0000256" key="7">
    <source>
        <dbReference type="ARBA" id="ARBA00023027"/>
    </source>
</evidence>
<dbReference type="CDD" id="cd05247">
    <property type="entry name" value="UDP_G4E_1_SDR_e"/>
    <property type="match status" value="1"/>
</dbReference>
<keyword evidence="14" id="KW-1185">Reference proteome</keyword>
<dbReference type="GO" id="GO:0003978">
    <property type="term" value="F:UDP-glucose 4-epimerase activity"/>
    <property type="evidence" value="ECO:0007669"/>
    <property type="project" value="UniProtKB-EC"/>
</dbReference>
<dbReference type="EMBL" id="JAKWJU010000002">
    <property type="protein sequence ID" value="MCH6160730.1"/>
    <property type="molecule type" value="Genomic_DNA"/>
</dbReference>
<evidence type="ECO:0000256" key="6">
    <source>
        <dbReference type="ARBA" id="ARBA00018569"/>
    </source>
</evidence>
<dbReference type="SUPFAM" id="SSF51735">
    <property type="entry name" value="NAD(P)-binding Rossmann-fold domains"/>
    <property type="match status" value="1"/>
</dbReference>
<dbReference type="PANTHER" id="PTHR43725">
    <property type="entry name" value="UDP-GLUCOSE 4-EPIMERASE"/>
    <property type="match status" value="1"/>
</dbReference>
<proteinExistence type="inferred from homology"/>
<reference evidence="13" key="2">
    <citation type="journal article" date="2023" name="Int. J. Syst. Evol. Microbiol.">
        <title>Streptomyces marispadix sp. nov., isolated from marine beach sediment of the Northern Coast of Portugal.</title>
        <authorList>
            <person name="dos Santos J.D.N."/>
            <person name="Vitorino I.R."/>
            <person name="Kallscheuer N."/>
            <person name="Srivastava A."/>
            <person name="Krautwurst S."/>
            <person name="Marz M."/>
            <person name="Jogler C."/>
            <person name="Lobo Da Cunha A."/>
            <person name="Catita J."/>
            <person name="Goncalves H."/>
            <person name="Gonzalez I."/>
            <person name="Reyes F."/>
            <person name="Lage O.M."/>
        </authorList>
    </citation>
    <scope>NUCLEOTIDE SEQUENCE</scope>
    <source>
        <strain evidence="13">M600PL45_2</strain>
    </source>
</reference>
<dbReference type="NCBIfam" id="TIGR01179">
    <property type="entry name" value="galE"/>
    <property type="match status" value="1"/>
</dbReference>
<dbReference type="Gene3D" id="3.40.50.720">
    <property type="entry name" value="NAD(P)-binding Rossmann-like Domain"/>
    <property type="match status" value="1"/>
</dbReference>
<dbReference type="Pfam" id="PF01370">
    <property type="entry name" value="Epimerase"/>
    <property type="match status" value="1"/>
</dbReference>
<keyword evidence="7 10" id="KW-0520">NAD</keyword>
<gene>
    <name evidence="13" type="primary">galE</name>
    <name evidence="13" type="ORF">MMA15_10040</name>
</gene>
<reference evidence="13" key="1">
    <citation type="submission" date="2022-03" db="EMBL/GenBank/DDBJ databases">
        <authorList>
            <person name="Santos J.D.N."/>
            <person name="Kallscheuer N."/>
            <person name="Jogler C."/>
            <person name="Lage O.M."/>
        </authorList>
    </citation>
    <scope>NUCLEOTIDE SEQUENCE</scope>
    <source>
        <strain evidence="13">M600PL45_2</strain>
    </source>
</reference>
<dbReference type="Proteomes" id="UP001166784">
    <property type="component" value="Unassembled WGS sequence"/>
</dbReference>
<comment type="pathway">
    <text evidence="3 10">Carbohydrate metabolism; galactose metabolism.</text>
</comment>
<keyword evidence="8 10" id="KW-0413">Isomerase</keyword>
<dbReference type="PANTHER" id="PTHR43725:SF53">
    <property type="entry name" value="UDP-ARABINOSE 4-EPIMERASE 1"/>
    <property type="match status" value="1"/>
</dbReference>
<evidence type="ECO:0000256" key="11">
    <source>
        <dbReference type="SAM" id="MobiDB-lite"/>
    </source>
</evidence>
<evidence type="ECO:0000256" key="1">
    <source>
        <dbReference type="ARBA" id="ARBA00000083"/>
    </source>
</evidence>
<feature type="domain" description="NAD-dependent epimerase/dehydratase" evidence="12">
    <location>
        <begin position="18"/>
        <end position="247"/>
    </location>
</feature>
<evidence type="ECO:0000256" key="8">
    <source>
        <dbReference type="ARBA" id="ARBA00023235"/>
    </source>
</evidence>
<comment type="similarity">
    <text evidence="4 10">Belongs to the NAD(P)-dependent epimerase/dehydratase family.</text>
</comment>